<keyword evidence="2" id="KW-0472">Membrane</keyword>
<dbReference type="AlphaFoldDB" id="B6XS60"/>
<organism evidence="4 5">
    <name type="scientific">Bifidobacterium catenulatum DSM 16992 = JCM 1194 = LMG 11043</name>
    <dbReference type="NCBI Taxonomy" id="566552"/>
    <lineage>
        <taxon>Bacteria</taxon>
        <taxon>Bacillati</taxon>
        <taxon>Actinomycetota</taxon>
        <taxon>Actinomycetes</taxon>
        <taxon>Bifidobacteriales</taxon>
        <taxon>Bifidobacteriaceae</taxon>
        <taxon>Bifidobacterium</taxon>
    </lineage>
</organism>
<comment type="caution">
    <text evidence="4">The sequence shown here is derived from an EMBL/GenBank/DDBJ whole genome shotgun (WGS) entry which is preliminary data.</text>
</comment>
<dbReference type="eggNOG" id="COG1651">
    <property type="taxonomic scope" value="Bacteria"/>
</dbReference>
<feature type="compositionally biased region" description="Basic and acidic residues" evidence="1">
    <location>
        <begin position="9"/>
        <end position="22"/>
    </location>
</feature>
<protein>
    <recommendedName>
        <fullName evidence="3">Thioredoxin-like fold domain-containing protein</fullName>
    </recommendedName>
</protein>
<evidence type="ECO:0000256" key="2">
    <source>
        <dbReference type="SAM" id="Phobius"/>
    </source>
</evidence>
<feature type="domain" description="Thioredoxin-like fold" evidence="3">
    <location>
        <begin position="118"/>
        <end position="293"/>
    </location>
</feature>
<feature type="transmembrane region" description="Helical" evidence="2">
    <location>
        <begin position="43"/>
        <end position="64"/>
    </location>
</feature>
<keyword evidence="2" id="KW-1133">Transmembrane helix</keyword>
<dbReference type="Pfam" id="PF13462">
    <property type="entry name" value="Thioredoxin_4"/>
    <property type="match status" value="1"/>
</dbReference>
<name>B6XS60_9BIFI</name>
<feature type="region of interest" description="Disordered" evidence="1">
    <location>
        <begin position="307"/>
        <end position="329"/>
    </location>
</feature>
<evidence type="ECO:0000259" key="3">
    <source>
        <dbReference type="Pfam" id="PF13462"/>
    </source>
</evidence>
<feature type="region of interest" description="Disordered" evidence="1">
    <location>
        <begin position="1"/>
        <end position="24"/>
    </location>
</feature>
<reference evidence="4 5" key="2">
    <citation type="submission" date="2008-10" db="EMBL/GenBank/DDBJ databases">
        <authorList>
            <person name="Fulton L."/>
            <person name="Clifton S."/>
            <person name="Fulton B."/>
            <person name="Xu J."/>
            <person name="Minx P."/>
            <person name="Pepin K.H."/>
            <person name="Johnson M."/>
            <person name="Bhonagiri V."/>
            <person name="Nash W.E."/>
            <person name="Mardis E.R."/>
            <person name="Wilson R.K."/>
        </authorList>
    </citation>
    <scope>NUCLEOTIDE SEQUENCE [LARGE SCALE GENOMIC DNA]</scope>
    <source>
        <strain evidence="4 5">DSM 16992</strain>
    </source>
</reference>
<sequence length="329" mass="36494">MWMAQNSKDAQKRASRAERRAAEAAAMKARAEQMEKERKQQTIIGAIVVAVLVILVAIGAFTVYHNMHKNAETQASTQTVEEAYDKLQKVKNTPKLVDDKGGLLISKNGYGKSVDGAPTVAIYMDFLCPGCGNLHRQLDADLQKMVDAGQINLDLHFMAFMDKWSTDEYSSRAANAAIYLAEHDSNPTHLITFMEKMYAEDFQPEESSNYKSVSDDQIREQMIASGVSEDVADKAFGRDYQDWLDAVDTYTPKRSELWNTSGTYKDSMTTPTVTINGKFWNMNQLSTAQETIEEGLLEAIGIKSDDIGKEGVMPSIGSDKDPISNTTGE</sequence>
<proteinExistence type="predicted"/>
<dbReference type="Proteomes" id="UP000003882">
    <property type="component" value="Unassembled WGS sequence"/>
</dbReference>
<evidence type="ECO:0000313" key="5">
    <source>
        <dbReference type="Proteomes" id="UP000003882"/>
    </source>
</evidence>
<accession>B6XS60</accession>
<dbReference type="InterPro" id="IPR036249">
    <property type="entry name" value="Thioredoxin-like_sf"/>
</dbReference>
<dbReference type="EMBL" id="ABXY01000001">
    <property type="protein sequence ID" value="EEB22379.1"/>
    <property type="molecule type" value="Genomic_DNA"/>
</dbReference>
<evidence type="ECO:0000256" key="1">
    <source>
        <dbReference type="SAM" id="MobiDB-lite"/>
    </source>
</evidence>
<evidence type="ECO:0000313" key="4">
    <source>
        <dbReference type="EMBL" id="EEB22379.1"/>
    </source>
</evidence>
<dbReference type="Gene3D" id="3.40.30.10">
    <property type="entry name" value="Glutaredoxin"/>
    <property type="match status" value="1"/>
</dbReference>
<gene>
    <name evidence="4" type="ORF">BIFCAT_00008</name>
</gene>
<dbReference type="InterPro" id="IPR012336">
    <property type="entry name" value="Thioredoxin-like_fold"/>
</dbReference>
<keyword evidence="2" id="KW-0812">Transmembrane</keyword>
<dbReference type="SUPFAM" id="SSF52833">
    <property type="entry name" value="Thioredoxin-like"/>
    <property type="match status" value="1"/>
</dbReference>
<reference evidence="4 5" key="1">
    <citation type="submission" date="2008-10" db="EMBL/GenBank/DDBJ databases">
        <title>Draft genome sequence of Bifidobacterium catenulatum (DSM 16992).</title>
        <authorList>
            <person name="Sudarsanam P."/>
            <person name="Ley R."/>
            <person name="Guruge J."/>
            <person name="Turnbaugh P.J."/>
            <person name="Mahowald M."/>
            <person name="Liep D."/>
            <person name="Gordon J."/>
        </authorList>
    </citation>
    <scope>NUCLEOTIDE SEQUENCE [LARGE SCALE GENOMIC DNA]</scope>
    <source>
        <strain evidence="4 5">DSM 16992</strain>
    </source>
</reference>